<reference evidence="2" key="1">
    <citation type="submission" date="2022-11" db="UniProtKB">
        <authorList>
            <consortium name="WormBaseParasite"/>
        </authorList>
    </citation>
    <scope>IDENTIFICATION</scope>
</reference>
<accession>A0AC35FEY6</accession>
<sequence>MSLKPPEHGWLRFGNEKGHIVKSFNYDDFIRKKIFYVNNGDESDEDSFDIQIEIKNSKLDFGNAKQRTYSIKIEVEEKDDAPEIMTGIRGALVHVVPGVKTLFTEDYLKVWDSDSSTENVFIRVRNTVGGAKFTPKNNDTALLKFSLSDFLNHQIYLSIDPSSTRTSASAELDAIDSEGIVSSKTVILKVTASPVEIHMAKNTGIKLLHKSSTIISAQNLSFTLLTGGSESEIDVPIRFQIVDQPEFGIVECLKSGRIFEVCSTFTQKDLELAKIRYTQTTDNRPKSDVFSFKVEAGDTESVVHDFQVEFIPLSLRVFIQESLLLNNTEVAKITRSNLLATSFPYNFPRDQLIYHIVEPPKFGMLSRKIGENKNRRIGVSSNFTQEHIDSETLTYKLHFVHYSVVNDFFVFRLVTPAVTSELLRFEITYIPGGNSIQLINRTLVVSEGHSQSITNNTLFLETSDDTTFDFTVAIPPFNGNFILSNPSGNKLILNSGDSFDSFDIINGRLFYEHSGNETKDDQAYLIAESRYRTNSRIPFWFTITIISENDHPPELQDDPKNHVIYLMEKGERTLTPSMFPWTDKDWTSIKSRGSLSFAFTETSFRDYVFFTKLPTQMAVRTFTTKDLEDGNLVVRDLSLKKSTIMKYTVDDGKHKVSATVKFMTDTEAFIKLEKNVIKIPYEMSLKNGLIPISRMDLQAQTNLDFDGAKIHFDLISMKDSPFRLLENGELKNVNTFIQEDINNANLFLFLENANLESIKIRLRLAKLEILTSIKLIRDSTIFYFDIQQNINLGESLVTVIDQSVINVQGIQDIKFIIDKQPEFGSLRIETSHEKLKAIFPSNNFVRGFHISDLSGGKLQYICQRTNENDLKKESDQFSFKIFTTKKIFGPFKINVKKQSVSDLSLISPPNVLKVHVGTDISINEQILRFTKPSPAIQEAIFKITKSPKLGVFANRNQPKTPIINFDYSQLKHEEIIYSPNSKGGMDSFSIIVCSKNGKLCSTETTIKIQIEQPNIYAPEIIKNDPLIQFNTNISVLTTRQLHVQDLDSPIENLRYSIWQPTSGFVASNANPSKPINSFTQNELENNKIIFVSNTNTSGGFSFLVSDGLHQSKPEWFSIEKSTKISLTLESNSRLLAAPLQFSIIGMDLLRAKIPNVNPQHIIFTISRAPLHGRILLDKIKVVQKFTQADINARRISYHSDTAKLGAWSKKDSFSFIINVDGKPSIKEEFRFKVLVTFGSLTAEHLSQFIETSNVIQIPIGSSFAFNSTHLNFDSLEKACGNKLIAEIYRKPSKGQLTFVQDETTSDHASNSREEGISSKLLTNQLSSGRYLIYHSEAPGNDEIIFHVYPSKEQTKRSSRLRVPFFIEIPTRKSEIEIAKFRRELNLVSGGSTNFDPLDFQTTSENYSPSEVTYTLLQKGSNGVKIVVMDSKVEEKVTFTQAQINKGQIRLEHTPLSNDDRFDVLVFGIDGGQTKALIIRIEPLALNLFNHSDITYEQGTTYVVLNRYHLGASSNGDRSKIIYNITKPPENGTFYWVAGEKEAQWFTQKNIDDGDILYAQVELSAYQDSFEFTLGNEELEMLQKKSNIIVLPKIETQDLISDAKTITQINDGFLNASALVGNTPRYLVVNPPIYGRLFLHPKLNESIIFFTHDDVIQGKLFFHAFDVDERVDDEIELELRGDSIQPARFKWHVDIRPVDKRLGIVEPNSRRDKESEEINRATPKMAPELSQHLPVLILVGVILATVCILCCRKNSSSQKKKADAARAAAERDEEALNLNLSGSDVRELPSLSETRGAELLDTTVYASVGRPRRNTLKDIVEEESSPATIRRQPSLQQAGSGINLETFGTGPQPPHCKVTPLKIPFGAAGSAFKPTPLASIAKQSRSGPITGFQPSTITNPLTISSKLYQPRGSLDAQSKLHSHSNTQLKQNQYWV</sequence>
<name>A0AC35FEY6_9BILA</name>
<protein>
    <submittedName>
        <fullName evidence="2">Chondroitin sulfate proteoglycan 4</fullName>
    </submittedName>
</protein>
<organism evidence="1 2">
    <name type="scientific">Panagrolaimus sp. PS1159</name>
    <dbReference type="NCBI Taxonomy" id="55785"/>
    <lineage>
        <taxon>Eukaryota</taxon>
        <taxon>Metazoa</taxon>
        <taxon>Ecdysozoa</taxon>
        <taxon>Nematoda</taxon>
        <taxon>Chromadorea</taxon>
        <taxon>Rhabditida</taxon>
        <taxon>Tylenchina</taxon>
        <taxon>Panagrolaimomorpha</taxon>
        <taxon>Panagrolaimoidea</taxon>
        <taxon>Panagrolaimidae</taxon>
        <taxon>Panagrolaimus</taxon>
    </lineage>
</organism>
<evidence type="ECO:0000313" key="2">
    <source>
        <dbReference type="WBParaSite" id="PS1159_v2.g16902.t1"/>
    </source>
</evidence>
<proteinExistence type="predicted"/>
<dbReference type="WBParaSite" id="PS1159_v2.g16902.t1">
    <property type="protein sequence ID" value="PS1159_v2.g16902.t1"/>
    <property type="gene ID" value="PS1159_v2.g16902"/>
</dbReference>
<evidence type="ECO:0000313" key="1">
    <source>
        <dbReference type="Proteomes" id="UP000887580"/>
    </source>
</evidence>
<dbReference type="Proteomes" id="UP000887580">
    <property type="component" value="Unplaced"/>
</dbReference>